<evidence type="ECO:0000313" key="5">
    <source>
        <dbReference type="Proteomes" id="UP001151760"/>
    </source>
</evidence>
<accession>A0ABQ5FLA4</accession>
<proteinExistence type="inferred from homology"/>
<reference evidence="4" key="2">
    <citation type="submission" date="2022-01" db="EMBL/GenBank/DDBJ databases">
        <authorList>
            <person name="Yamashiro T."/>
            <person name="Shiraishi A."/>
            <person name="Satake H."/>
            <person name="Nakayama K."/>
        </authorList>
    </citation>
    <scope>NUCLEOTIDE SEQUENCE</scope>
</reference>
<keyword evidence="2" id="KW-0806">Transcription termination</keyword>
<dbReference type="Pfam" id="PF02536">
    <property type="entry name" value="mTERF"/>
    <property type="match status" value="1"/>
</dbReference>
<keyword evidence="2" id="KW-0805">Transcription regulation</keyword>
<reference evidence="4" key="1">
    <citation type="journal article" date="2022" name="Int. J. Mol. Sci.">
        <title>Draft Genome of Tanacetum Coccineum: Genomic Comparison of Closely Related Tanacetum-Family Plants.</title>
        <authorList>
            <person name="Yamashiro T."/>
            <person name="Shiraishi A."/>
            <person name="Nakayama K."/>
            <person name="Satake H."/>
        </authorList>
    </citation>
    <scope>NUCLEOTIDE SEQUENCE</scope>
</reference>
<evidence type="ECO:0000256" key="3">
    <source>
        <dbReference type="ARBA" id="ARBA00022946"/>
    </source>
</evidence>
<dbReference type="PANTHER" id="PTHR13068:SF231">
    <property type="entry name" value="TRANSCRIPTION TERMINATION FACTOR MTERF2, CHLOROPLASTIC-LIKE"/>
    <property type="match status" value="1"/>
</dbReference>
<comment type="caution">
    <text evidence="4">The sequence shown here is derived from an EMBL/GenBank/DDBJ whole genome shotgun (WGS) entry which is preliminary data.</text>
</comment>
<evidence type="ECO:0000256" key="2">
    <source>
        <dbReference type="ARBA" id="ARBA00022472"/>
    </source>
</evidence>
<dbReference type="Gene3D" id="1.25.70.10">
    <property type="entry name" value="Transcription termination factor 3, mitochondrial"/>
    <property type="match status" value="1"/>
</dbReference>
<keyword evidence="5" id="KW-1185">Reference proteome</keyword>
<comment type="similarity">
    <text evidence="1">Belongs to the mTERF family.</text>
</comment>
<dbReference type="Proteomes" id="UP001151760">
    <property type="component" value="Unassembled WGS sequence"/>
</dbReference>
<protein>
    <submittedName>
        <fullName evidence="4">Mitochodrial transcription termination factor</fullName>
    </submittedName>
</protein>
<dbReference type="EMBL" id="BQNB010017515">
    <property type="protein sequence ID" value="GJT64106.1"/>
    <property type="molecule type" value="Genomic_DNA"/>
</dbReference>
<keyword evidence="3" id="KW-0809">Transit peptide</keyword>
<evidence type="ECO:0000256" key="1">
    <source>
        <dbReference type="ARBA" id="ARBA00007692"/>
    </source>
</evidence>
<sequence>MNPSRISSSSNRNLSTRIANVAFRPEGAIKAKLEWFKEEIGYGGKFLSTHPKLLVYSLEKRVIPRYKVLASLKEKNVLKSKLSLCSVVALSEEKFVRDFVLPYCEVVPSLYENYTKSTRSNNRLLASVIVAVRGAIGVEAVDCSGGGEGWVDDNGDWTGGVTGTMDLKLKNLKSNC</sequence>
<evidence type="ECO:0000313" key="4">
    <source>
        <dbReference type="EMBL" id="GJT64106.1"/>
    </source>
</evidence>
<organism evidence="4 5">
    <name type="scientific">Tanacetum coccineum</name>
    <dbReference type="NCBI Taxonomy" id="301880"/>
    <lineage>
        <taxon>Eukaryota</taxon>
        <taxon>Viridiplantae</taxon>
        <taxon>Streptophyta</taxon>
        <taxon>Embryophyta</taxon>
        <taxon>Tracheophyta</taxon>
        <taxon>Spermatophyta</taxon>
        <taxon>Magnoliopsida</taxon>
        <taxon>eudicotyledons</taxon>
        <taxon>Gunneridae</taxon>
        <taxon>Pentapetalae</taxon>
        <taxon>asterids</taxon>
        <taxon>campanulids</taxon>
        <taxon>Asterales</taxon>
        <taxon>Asteraceae</taxon>
        <taxon>Asteroideae</taxon>
        <taxon>Anthemideae</taxon>
        <taxon>Anthemidinae</taxon>
        <taxon>Tanacetum</taxon>
    </lineage>
</organism>
<name>A0ABQ5FLA4_9ASTR</name>
<dbReference type="InterPro" id="IPR038538">
    <property type="entry name" value="MTERF_sf"/>
</dbReference>
<dbReference type="InterPro" id="IPR003690">
    <property type="entry name" value="MTERF"/>
</dbReference>
<gene>
    <name evidence="4" type="ORF">Tco_1015586</name>
</gene>
<keyword evidence="2" id="KW-0804">Transcription</keyword>
<dbReference type="PANTHER" id="PTHR13068">
    <property type="entry name" value="CGI-12 PROTEIN-RELATED"/>
    <property type="match status" value="1"/>
</dbReference>